<protein>
    <submittedName>
        <fullName evidence="3">Acyl-CoA N-acyltransferase</fullName>
    </submittedName>
</protein>
<dbReference type="InterPro" id="IPR000182">
    <property type="entry name" value="GNAT_dom"/>
</dbReference>
<dbReference type="InterPro" id="IPR052523">
    <property type="entry name" value="Trichothecene_AcTrans"/>
</dbReference>
<evidence type="ECO:0000259" key="2">
    <source>
        <dbReference type="PROSITE" id="PS51186"/>
    </source>
</evidence>
<accession>A0A2J6TEB8</accession>
<keyword evidence="4" id="KW-1185">Reference proteome</keyword>
<dbReference type="PROSITE" id="PS51186">
    <property type="entry name" value="GNAT"/>
    <property type="match status" value="1"/>
</dbReference>
<reference evidence="3 4" key="1">
    <citation type="submission" date="2016-04" db="EMBL/GenBank/DDBJ databases">
        <title>A degradative enzymes factory behind the ericoid mycorrhizal symbiosis.</title>
        <authorList>
            <consortium name="DOE Joint Genome Institute"/>
            <person name="Martino E."/>
            <person name="Morin E."/>
            <person name="Grelet G."/>
            <person name="Kuo A."/>
            <person name="Kohler A."/>
            <person name="Daghino S."/>
            <person name="Barry K."/>
            <person name="Choi C."/>
            <person name="Cichocki N."/>
            <person name="Clum A."/>
            <person name="Copeland A."/>
            <person name="Hainaut M."/>
            <person name="Haridas S."/>
            <person name="Labutti K."/>
            <person name="Lindquist E."/>
            <person name="Lipzen A."/>
            <person name="Khouja H.-R."/>
            <person name="Murat C."/>
            <person name="Ohm R."/>
            <person name="Olson A."/>
            <person name="Spatafora J."/>
            <person name="Veneault-Fourrey C."/>
            <person name="Henrissat B."/>
            <person name="Grigoriev I."/>
            <person name="Martin F."/>
            <person name="Perotto S."/>
        </authorList>
    </citation>
    <scope>NUCLEOTIDE SEQUENCE [LARGE SCALE GENOMIC DNA]</scope>
    <source>
        <strain evidence="3 4">E</strain>
    </source>
</reference>
<dbReference type="AlphaFoldDB" id="A0A2J6TEB8"/>
<dbReference type="Gene3D" id="3.40.630.30">
    <property type="match status" value="1"/>
</dbReference>
<name>A0A2J6TEB8_9HELO</name>
<keyword evidence="1" id="KW-0472">Membrane</keyword>
<dbReference type="InParanoid" id="A0A2J6TEB8"/>
<dbReference type="GeneID" id="36588057"/>
<dbReference type="Proteomes" id="UP000235371">
    <property type="component" value="Unassembled WGS sequence"/>
</dbReference>
<dbReference type="SUPFAM" id="SSF55729">
    <property type="entry name" value="Acyl-CoA N-acyltransferases (Nat)"/>
    <property type="match status" value="1"/>
</dbReference>
<dbReference type="GO" id="GO:0016747">
    <property type="term" value="F:acyltransferase activity, transferring groups other than amino-acyl groups"/>
    <property type="evidence" value="ECO:0007669"/>
    <property type="project" value="InterPro"/>
</dbReference>
<dbReference type="Pfam" id="PF13508">
    <property type="entry name" value="Acetyltransf_7"/>
    <property type="match status" value="1"/>
</dbReference>
<feature type="transmembrane region" description="Helical" evidence="1">
    <location>
        <begin position="120"/>
        <end position="139"/>
    </location>
</feature>
<dbReference type="RefSeq" id="XP_024738271.1">
    <property type="nucleotide sequence ID" value="XM_024879980.1"/>
</dbReference>
<keyword evidence="1" id="KW-0812">Transmembrane</keyword>
<dbReference type="InterPro" id="IPR016181">
    <property type="entry name" value="Acyl_CoA_acyltransferase"/>
</dbReference>
<gene>
    <name evidence="3" type="ORF">K444DRAFT_611609</name>
</gene>
<dbReference type="PANTHER" id="PTHR42791">
    <property type="entry name" value="GNAT FAMILY ACETYLTRANSFERASE"/>
    <property type="match status" value="1"/>
</dbReference>
<organism evidence="3 4">
    <name type="scientific">Hyaloscypha bicolor E</name>
    <dbReference type="NCBI Taxonomy" id="1095630"/>
    <lineage>
        <taxon>Eukaryota</taxon>
        <taxon>Fungi</taxon>
        <taxon>Dikarya</taxon>
        <taxon>Ascomycota</taxon>
        <taxon>Pezizomycotina</taxon>
        <taxon>Leotiomycetes</taxon>
        <taxon>Helotiales</taxon>
        <taxon>Hyaloscyphaceae</taxon>
        <taxon>Hyaloscypha</taxon>
        <taxon>Hyaloscypha bicolor</taxon>
    </lineage>
</organism>
<feature type="domain" description="N-acetyltransferase" evidence="2">
    <location>
        <begin position="105"/>
        <end position="255"/>
    </location>
</feature>
<dbReference type="OrthoDB" id="410198at2759"/>
<keyword evidence="1" id="KW-1133">Transmembrane helix</keyword>
<dbReference type="PANTHER" id="PTHR42791:SF1">
    <property type="entry name" value="N-ACETYLTRANSFERASE DOMAIN-CONTAINING PROTEIN"/>
    <property type="match status" value="1"/>
</dbReference>
<keyword evidence="3" id="KW-0012">Acyltransferase</keyword>
<dbReference type="EMBL" id="KZ613786">
    <property type="protein sequence ID" value="PMD61367.1"/>
    <property type="molecule type" value="Genomic_DNA"/>
</dbReference>
<keyword evidence="3" id="KW-0808">Transferase</keyword>
<evidence type="ECO:0000313" key="4">
    <source>
        <dbReference type="Proteomes" id="UP000235371"/>
    </source>
</evidence>
<dbReference type="CDD" id="cd04301">
    <property type="entry name" value="NAT_SF"/>
    <property type="match status" value="1"/>
</dbReference>
<evidence type="ECO:0000313" key="3">
    <source>
        <dbReference type="EMBL" id="PMD61367.1"/>
    </source>
</evidence>
<evidence type="ECO:0000256" key="1">
    <source>
        <dbReference type="SAM" id="Phobius"/>
    </source>
</evidence>
<proteinExistence type="predicted"/>
<sequence>MSLTANGKATLTTAAPQEEITIRRATLLDGPDVGKAAATAYFSTPLTSWISPRREKYPAAYQRGFFERAVTRILSPRNETYVACLSSPEGKIVGAAQFVRLGDDAGARKMIRDVGLVRRVLFWVLSWGFWAWCQVWWLFQGGDKSIDREAVETFAAWCRVDQGRFWEGREERVNRWHAQSVVVLPEWQGRGIGKRLMAEVLRRAERDGAMVGLESSVKGEGLYRRLGFELLGRFTTQADAMEGGDKGGVMAWYPEGWKERHSGES</sequence>